<evidence type="ECO:0000313" key="2">
    <source>
        <dbReference type="Ensembl" id="ENSOMEP00000008338.1"/>
    </source>
</evidence>
<organism evidence="2 3">
    <name type="scientific">Oryzias melastigma</name>
    <name type="common">Marine medaka</name>
    <dbReference type="NCBI Taxonomy" id="30732"/>
    <lineage>
        <taxon>Eukaryota</taxon>
        <taxon>Metazoa</taxon>
        <taxon>Chordata</taxon>
        <taxon>Craniata</taxon>
        <taxon>Vertebrata</taxon>
        <taxon>Euteleostomi</taxon>
        <taxon>Actinopterygii</taxon>
        <taxon>Neopterygii</taxon>
        <taxon>Teleostei</taxon>
        <taxon>Neoteleostei</taxon>
        <taxon>Acanthomorphata</taxon>
        <taxon>Ovalentaria</taxon>
        <taxon>Atherinomorphae</taxon>
        <taxon>Beloniformes</taxon>
        <taxon>Adrianichthyidae</taxon>
        <taxon>Oryziinae</taxon>
        <taxon>Oryzias</taxon>
    </lineage>
</organism>
<dbReference type="Proteomes" id="UP000261560">
    <property type="component" value="Unplaced"/>
</dbReference>
<reference evidence="2" key="2">
    <citation type="submission" date="2025-09" db="UniProtKB">
        <authorList>
            <consortium name="Ensembl"/>
        </authorList>
    </citation>
    <scope>IDENTIFICATION</scope>
</reference>
<keyword evidence="1" id="KW-0732">Signal</keyword>
<name>A0A3B3BTD8_ORYME</name>
<accession>A0A3B3BTD8</accession>
<reference evidence="2" key="1">
    <citation type="submission" date="2025-08" db="UniProtKB">
        <authorList>
            <consortium name="Ensembl"/>
        </authorList>
    </citation>
    <scope>IDENTIFICATION</scope>
</reference>
<feature type="signal peptide" evidence="1">
    <location>
        <begin position="1"/>
        <end position="21"/>
    </location>
</feature>
<proteinExistence type="predicted"/>
<keyword evidence="3" id="KW-1185">Reference proteome</keyword>
<sequence length="108" mass="12767">MKLKACAVFLLLGCFLWRVACRMPDFTPAAPTLQVRQVLLRHQRSEKNGFLRLPGICRRLKRRRVTVLCNMEKFCWGRSRNRRQKITPGQVCRCPRHSKCSHFFLHSL</sequence>
<protein>
    <recommendedName>
        <fullName evidence="4">Cocaine- and amphetamine-regulated transcript protein</fullName>
    </recommendedName>
</protein>
<dbReference type="PaxDb" id="30732-ENSOMEP00000008338"/>
<dbReference type="Ensembl" id="ENSOMET00000002620.1">
    <property type="protein sequence ID" value="ENSOMEP00000008338.1"/>
    <property type="gene ID" value="ENSOMEG00000009487.1"/>
</dbReference>
<dbReference type="OMA" id="DKFCWGR"/>
<dbReference type="AlphaFoldDB" id="A0A3B3BTD8"/>
<evidence type="ECO:0000256" key="1">
    <source>
        <dbReference type="SAM" id="SignalP"/>
    </source>
</evidence>
<evidence type="ECO:0000313" key="3">
    <source>
        <dbReference type="Proteomes" id="UP000261560"/>
    </source>
</evidence>
<feature type="chain" id="PRO_5017376112" description="Cocaine- and amphetamine-regulated transcript protein" evidence="1">
    <location>
        <begin position="22"/>
        <end position="108"/>
    </location>
</feature>
<evidence type="ECO:0008006" key="4">
    <source>
        <dbReference type="Google" id="ProtNLM"/>
    </source>
</evidence>
<dbReference type="GeneTree" id="ENSGT00740000117108"/>